<proteinExistence type="predicted"/>
<feature type="domain" description="Cation efflux protein transmembrane" evidence="7">
    <location>
        <begin position="18"/>
        <end position="218"/>
    </location>
</feature>
<keyword evidence="5 6" id="KW-0472">Membrane</keyword>
<keyword evidence="3 6" id="KW-0812">Transmembrane</keyword>
<dbReference type="EMBL" id="JAOQJX010000001">
    <property type="protein sequence ID" value="MCU6746225.1"/>
    <property type="molecule type" value="Genomic_DNA"/>
</dbReference>
<protein>
    <submittedName>
        <fullName evidence="8">Cation transporter</fullName>
    </submittedName>
</protein>
<dbReference type="Pfam" id="PF01545">
    <property type="entry name" value="Cation_efflux"/>
    <property type="match status" value="1"/>
</dbReference>
<evidence type="ECO:0000256" key="5">
    <source>
        <dbReference type="ARBA" id="ARBA00023136"/>
    </source>
</evidence>
<feature type="transmembrane region" description="Helical" evidence="6">
    <location>
        <begin position="183"/>
        <end position="204"/>
    </location>
</feature>
<feature type="transmembrane region" description="Helical" evidence="6">
    <location>
        <begin position="50"/>
        <end position="68"/>
    </location>
</feature>
<feature type="transmembrane region" description="Helical" evidence="6">
    <location>
        <begin position="80"/>
        <end position="104"/>
    </location>
</feature>
<evidence type="ECO:0000256" key="1">
    <source>
        <dbReference type="ARBA" id="ARBA00004141"/>
    </source>
</evidence>
<evidence type="ECO:0000313" key="9">
    <source>
        <dbReference type="Proteomes" id="UP001652394"/>
    </source>
</evidence>
<dbReference type="PANTHER" id="PTHR43840:SF15">
    <property type="entry name" value="MITOCHONDRIAL METAL TRANSPORTER 1-RELATED"/>
    <property type="match status" value="1"/>
</dbReference>
<comment type="caution">
    <text evidence="8">The sequence shown here is derived from an EMBL/GenBank/DDBJ whole genome shotgun (WGS) entry which is preliminary data.</text>
</comment>
<feature type="transmembrane region" description="Helical" evidence="6">
    <location>
        <begin position="17"/>
        <end position="38"/>
    </location>
</feature>
<sequence>MKHHTPKSSEEILEKRILLLSFLSGVGFVIVELIYAVYSHSQSTLMDALYDASELVFIILLLFLTPLFHRPISEKHPYGFFQLESFFILIKNIMLISVTVSVLTSVIEKLFSGGSHINKGQVSLFQLILGMVSFLILCIMKFMSRKVSSPTVKAEILGWKLDVAYSLGMSFAFFIAMELQQTSFAFLSPYFDQLIAILIMLFMIPETIKMLIETFRELFLFSPDQQTVDTIKKISGKILEDYAFIPVFYDIARTGRQLWISIYFRVDADAVSVKNIQAANERLSSCLAEEFPNAACEIILDNHKTPLPETE</sequence>
<evidence type="ECO:0000256" key="6">
    <source>
        <dbReference type="SAM" id="Phobius"/>
    </source>
</evidence>
<keyword evidence="9" id="KW-1185">Reference proteome</keyword>
<evidence type="ECO:0000259" key="7">
    <source>
        <dbReference type="Pfam" id="PF01545"/>
    </source>
</evidence>
<dbReference type="PANTHER" id="PTHR43840">
    <property type="entry name" value="MITOCHONDRIAL METAL TRANSPORTER 1-RELATED"/>
    <property type="match status" value="1"/>
</dbReference>
<evidence type="ECO:0000256" key="4">
    <source>
        <dbReference type="ARBA" id="ARBA00022989"/>
    </source>
</evidence>
<organism evidence="8 9">
    <name type="scientific">Faecalicatena acetigenes</name>
    <dbReference type="NCBI Taxonomy" id="2981790"/>
    <lineage>
        <taxon>Bacteria</taxon>
        <taxon>Bacillati</taxon>
        <taxon>Bacillota</taxon>
        <taxon>Clostridia</taxon>
        <taxon>Lachnospirales</taxon>
        <taxon>Lachnospiraceae</taxon>
        <taxon>Faecalicatena</taxon>
    </lineage>
</organism>
<gene>
    <name evidence="8" type="ORF">OCV51_00875</name>
</gene>
<dbReference type="InterPro" id="IPR058533">
    <property type="entry name" value="Cation_efflux_TM"/>
</dbReference>
<evidence type="ECO:0000256" key="3">
    <source>
        <dbReference type="ARBA" id="ARBA00022692"/>
    </source>
</evidence>
<keyword evidence="2" id="KW-0813">Transport</keyword>
<evidence type="ECO:0000313" key="8">
    <source>
        <dbReference type="EMBL" id="MCU6746225.1"/>
    </source>
</evidence>
<dbReference type="RefSeq" id="WP_059067673.1">
    <property type="nucleotide sequence ID" value="NZ_JAOQJX010000001.1"/>
</dbReference>
<feature type="transmembrane region" description="Helical" evidence="6">
    <location>
        <begin position="124"/>
        <end position="144"/>
    </location>
</feature>
<comment type="subcellular location">
    <subcellularLocation>
        <location evidence="1">Membrane</location>
        <topology evidence="1">Multi-pass membrane protein</topology>
    </subcellularLocation>
</comment>
<name>A0ABT2T7L6_9FIRM</name>
<dbReference type="SUPFAM" id="SSF161111">
    <property type="entry name" value="Cation efflux protein transmembrane domain-like"/>
    <property type="match status" value="1"/>
</dbReference>
<dbReference type="InterPro" id="IPR027469">
    <property type="entry name" value="Cation_efflux_TMD_sf"/>
</dbReference>
<dbReference type="Proteomes" id="UP001652394">
    <property type="component" value="Unassembled WGS sequence"/>
</dbReference>
<keyword evidence="4 6" id="KW-1133">Transmembrane helix</keyword>
<accession>A0ABT2T7L6</accession>
<dbReference type="InterPro" id="IPR050291">
    <property type="entry name" value="CDF_Transporter"/>
</dbReference>
<feature type="transmembrane region" description="Helical" evidence="6">
    <location>
        <begin position="156"/>
        <end position="177"/>
    </location>
</feature>
<evidence type="ECO:0000256" key="2">
    <source>
        <dbReference type="ARBA" id="ARBA00022448"/>
    </source>
</evidence>
<dbReference type="Gene3D" id="1.20.1510.10">
    <property type="entry name" value="Cation efflux protein transmembrane domain"/>
    <property type="match status" value="1"/>
</dbReference>
<reference evidence="8 9" key="1">
    <citation type="journal article" date="2021" name="ISME Commun">
        <title>Automated analysis of genomic sequences facilitates high-throughput and comprehensive description of bacteria.</title>
        <authorList>
            <person name="Hitch T.C.A."/>
        </authorList>
    </citation>
    <scope>NUCLEOTIDE SEQUENCE [LARGE SCALE GENOMIC DNA]</scope>
    <source>
        <strain evidence="8 9">H2_18</strain>
    </source>
</reference>